<name>A0A3R9KCA4_STROR</name>
<reference evidence="1 2" key="1">
    <citation type="submission" date="2018-11" db="EMBL/GenBank/DDBJ databases">
        <title>Species Designations Belie Phenotypic and Genotypic Heterogeneity in Oral Streptococci.</title>
        <authorList>
            <person name="Velsko I."/>
        </authorList>
    </citation>
    <scope>NUCLEOTIDE SEQUENCE [LARGE SCALE GENOMIC DNA]</scope>
    <source>
        <strain evidence="1 2">BCC10</strain>
    </source>
</reference>
<dbReference type="Proteomes" id="UP000281558">
    <property type="component" value="Unassembled WGS sequence"/>
</dbReference>
<evidence type="ECO:0000313" key="2">
    <source>
        <dbReference type="Proteomes" id="UP000281558"/>
    </source>
</evidence>
<evidence type="ECO:0008006" key="3">
    <source>
        <dbReference type="Google" id="ProtNLM"/>
    </source>
</evidence>
<gene>
    <name evidence="1" type="ORF">D8801_06075</name>
</gene>
<evidence type="ECO:0000313" key="1">
    <source>
        <dbReference type="EMBL" id="RSJ69748.1"/>
    </source>
</evidence>
<organism evidence="1 2">
    <name type="scientific">Streptococcus oralis</name>
    <dbReference type="NCBI Taxonomy" id="1303"/>
    <lineage>
        <taxon>Bacteria</taxon>
        <taxon>Bacillati</taxon>
        <taxon>Bacillota</taxon>
        <taxon>Bacilli</taxon>
        <taxon>Lactobacillales</taxon>
        <taxon>Streptococcaceae</taxon>
        <taxon>Streptococcus</taxon>
    </lineage>
</organism>
<accession>A0A3R9KCA4</accession>
<dbReference type="EMBL" id="RJPK01000004">
    <property type="protein sequence ID" value="RSJ69748.1"/>
    <property type="molecule type" value="Genomic_DNA"/>
</dbReference>
<proteinExistence type="predicted"/>
<protein>
    <recommendedName>
        <fullName evidence="3">Phage protein</fullName>
    </recommendedName>
</protein>
<sequence>MKENIKHLHERIKHFQSLIDYMSECGQKYYLEKDWFDNPTLISIEYAKKEVEQAQKKLGLLSRRSVMRCILQLLHRLFHLG</sequence>
<dbReference type="AlphaFoldDB" id="A0A3R9KCA4"/>
<comment type="caution">
    <text evidence="1">The sequence shown here is derived from an EMBL/GenBank/DDBJ whole genome shotgun (WGS) entry which is preliminary data.</text>
</comment>